<gene>
    <name evidence="1" type="ORF">BJ138DRAFT_1121102</name>
</gene>
<sequence>MRVEEVLANASISDAPSTSAIPEAPAATTNDLHDPHILSDYGGPLFRHERSMLKQLDMRDENNELVPPSAWYSTFTPGSLVMVRYTMHAFNWPNRRVYQLNAHSIRLLDKSDEAIDDRITAELSDYTPTAGPSNTAASAAMASFSLGKWARK</sequence>
<name>A0ACB7ZNW8_9AGAM</name>
<dbReference type="EMBL" id="MU269540">
    <property type="protein sequence ID" value="KAH7902786.1"/>
    <property type="molecule type" value="Genomic_DNA"/>
</dbReference>
<comment type="caution">
    <text evidence="1">The sequence shown here is derived from an EMBL/GenBank/DDBJ whole genome shotgun (WGS) entry which is preliminary data.</text>
</comment>
<protein>
    <submittedName>
        <fullName evidence="1">Uncharacterized protein</fullName>
    </submittedName>
</protein>
<organism evidence="1 2">
    <name type="scientific">Hygrophoropsis aurantiaca</name>
    <dbReference type="NCBI Taxonomy" id="72124"/>
    <lineage>
        <taxon>Eukaryota</taxon>
        <taxon>Fungi</taxon>
        <taxon>Dikarya</taxon>
        <taxon>Basidiomycota</taxon>
        <taxon>Agaricomycotina</taxon>
        <taxon>Agaricomycetes</taxon>
        <taxon>Agaricomycetidae</taxon>
        <taxon>Boletales</taxon>
        <taxon>Coniophorineae</taxon>
        <taxon>Hygrophoropsidaceae</taxon>
        <taxon>Hygrophoropsis</taxon>
    </lineage>
</organism>
<dbReference type="Proteomes" id="UP000790377">
    <property type="component" value="Unassembled WGS sequence"/>
</dbReference>
<evidence type="ECO:0000313" key="1">
    <source>
        <dbReference type="EMBL" id="KAH7902786.1"/>
    </source>
</evidence>
<reference evidence="1" key="1">
    <citation type="journal article" date="2021" name="New Phytol.">
        <title>Evolutionary innovations through gain and loss of genes in the ectomycorrhizal Boletales.</title>
        <authorList>
            <person name="Wu G."/>
            <person name="Miyauchi S."/>
            <person name="Morin E."/>
            <person name="Kuo A."/>
            <person name="Drula E."/>
            <person name="Varga T."/>
            <person name="Kohler A."/>
            <person name="Feng B."/>
            <person name="Cao Y."/>
            <person name="Lipzen A."/>
            <person name="Daum C."/>
            <person name="Hundley H."/>
            <person name="Pangilinan J."/>
            <person name="Johnson J."/>
            <person name="Barry K."/>
            <person name="LaButti K."/>
            <person name="Ng V."/>
            <person name="Ahrendt S."/>
            <person name="Min B."/>
            <person name="Choi I.G."/>
            <person name="Park H."/>
            <person name="Plett J.M."/>
            <person name="Magnuson J."/>
            <person name="Spatafora J.W."/>
            <person name="Nagy L.G."/>
            <person name="Henrissat B."/>
            <person name="Grigoriev I.V."/>
            <person name="Yang Z.L."/>
            <person name="Xu J."/>
            <person name="Martin F.M."/>
        </authorList>
    </citation>
    <scope>NUCLEOTIDE SEQUENCE</scope>
    <source>
        <strain evidence="1">ATCC 28755</strain>
    </source>
</reference>
<evidence type="ECO:0000313" key="2">
    <source>
        <dbReference type="Proteomes" id="UP000790377"/>
    </source>
</evidence>
<accession>A0ACB7ZNW8</accession>
<proteinExistence type="predicted"/>
<keyword evidence="2" id="KW-1185">Reference proteome</keyword>